<evidence type="ECO:0000313" key="1">
    <source>
        <dbReference type="EMBL" id="GJS70058.1"/>
    </source>
</evidence>
<proteinExistence type="predicted"/>
<dbReference type="EMBL" id="BQNB010009906">
    <property type="protein sequence ID" value="GJS70058.1"/>
    <property type="molecule type" value="Genomic_DNA"/>
</dbReference>
<accession>A0ABQ4XYV6</accession>
<name>A0ABQ4XYV6_9ASTR</name>
<reference evidence="1" key="1">
    <citation type="journal article" date="2022" name="Int. J. Mol. Sci.">
        <title>Draft Genome of Tanacetum Coccineum: Genomic Comparison of Closely Related Tanacetum-Family Plants.</title>
        <authorList>
            <person name="Yamashiro T."/>
            <person name="Shiraishi A."/>
            <person name="Nakayama K."/>
            <person name="Satake H."/>
        </authorList>
    </citation>
    <scope>NUCLEOTIDE SEQUENCE</scope>
</reference>
<dbReference type="Proteomes" id="UP001151760">
    <property type="component" value="Unassembled WGS sequence"/>
</dbReference>
<evidence type="ECO:0000313" key="2">
    <source>
        <dbReference type="Proteomes" id="UP001151760"/>
    </source>
</evidence>
<sequence length="127" mass="14381">MHYYGAPAMSPALASYAPALPHAYSYQRLFKIQTDMDNGEHHLIWRTIQACELIIEWFGTEKIVAKGQAYPSRDGILHGLPISINSLMSTSRLCSVTMMNGKSERMLRTINNLIRTLLFQAHLPPSY</sequence>
<keyword evidence="2" id="KW-1185">Reference proteome</keyword>
<protein>
    <submittedName>
        <fullName evidence="1">Uncharacterized protein</fullName>
    </submittedName>
</protein>
<gene>
    <name evidence="1" type="ORF">Tco_0702899</name>
</gene>
<comment type="caution">
    <text evidence="1">The sequence shown here is derived from an EMBL/GenBank/DDBJ whole genome shotgun (WGS) entry which is preliminary data.</text>
</comment>
<organism evidence="1 2">
    <name type="scientific">Tanacetum coccineum</name>
    <dbReference type="NCBI Taxonomy" id="301880"/>
    <lineage>
        <taxon>Eukaryota</taxon>
        <taxon>Viridiplantae</taxon>
        <taxon>Streptophyta</taxon>
        <taxon>Embryophyta</taxon>
        <taxon>Tracheophyta</taxon>
        <taxon>Spermatophyta</taxon>
        <taxon>Magnoliopsida</taxon>
        <taxon>eudicotyledons</taxon>
        <taxon>Gunneridae</taxon>
        <taxon>Pentapetalae</taxon>
        <taxon>asterids</taxon>
        <taxon>campanulids</taxon>
        <taxon>Asterales</taxon>
        <taxon>Asteraceae</taxon>
        <taxon>Asteroideae</taxon>
        <taxon>Anthemideae</taxon>
        <taxon>Anthemidinae</taxon>
        <taxon>Tanacetum</taxon>
    </lineage>
</organism>
<reference evidence="1" key="2">
    <citation type="submission" date="2022-01" db="EMBL/GenBank/DDBJ databases">
        <authorList>
            <person name="Yamashiro T."/>
            <person name="Shiraishi A."/>
            <person name="Satake H."/>
            <person name="Nakayama K."/>
        </authorList>
    </citation>
    <scope>NUCLEOTIDE SEQUENCE</scope>
</reference>